<evidence type="ECO:0000259" key="5">
    <source>
        <dbReference type="PROSITE" id="PS50966"/>
    </source>
</evidence>
<dbReference type="InterPro" id="IPR006564">
    <property type="entry name" value="Znf_PMZ"/>
</dbReference>
<evidence type="ECO:0000256" key="1">
    <source>
        <dbReference type="ARBA" id="ARBA00022723"/>
    </source>
</evidence>
<keyword evidence="2 4" id="KW-0863">Zinc-finger</keyword>
<dbReference type="Pfam" id="PF10551">
    <property type="entry name" value="MULE"/>
    <property type="match status" value="1"/>
</dbReference>
<evidence type="ECO:0000313" key="6">
    <source>
        <dbReference type="EMBL" id="EEE60588.1"/>
    </source>
</evidence>
<evidence type="ECO:0000256" key="2">
    <source>
        <dbReference type="ARBA" id="ARBA00022771"/>
    </source>
</evidence>
<dbReference type="GO" id="GO:0008270">
    <property type="term" value="F:zinc ion binding"/>
    <property type="evidence" value="ECO:0007669"/>
    <property type="project" value="UniProtKB-KW"/>
</dbReference>
<dbReference type="SMART" id="SM00575">
    <property type="entry name" value="ZnF_PMZ"/>
    <property type="match status" value="1"/>
</dbReference>
<feature type="domain" description="SWIM-type" evidence="5">
    <location>
        <begin position="336"/>
        <end position="372"/>
    </location>
</feature>
<gene>
    <name evidence="6" type="ORF">OsJ_13969</name>
</gene>
<dbReference type="PANTHER" id="PTHR47718">
    <property type="entry name" value="OS01G0519700 PROTEIN"/>
    <property type="match status" value="1"/>
</dbReference>
<accession>B9FE05</accession>
<proteinExistence type="predicted"/>
<dbReference type="InterPro" id="IPR018289">
    <property type="entry name" value="MULE_transposase_dom"/>
</dbReference>
<dbReference type="EMBL" id="CM000141">
    <property type="protein sequence ID" value="EEE60588.1"/>
    <property type="molecule type" value="Genomic_DNA"/>
</dbReference>
<reference evidence="6" key="1">
    <citation type="journal article" date="2005" name="PLoS Biol.">
        <title>The genomes of Oryza sativa: a history of duplications.</title>
        <authorList>
            <person name="Yu J."/>
            <person name="Wang J."/>
            <person name="Lin W."/>
            <person name="Li S."/>
            <person name="Li H."/>
            <person name="Zhou J."/>
            <person name="Ni P."/>
            <person name="Dong W."/>
            <person name="Hu S."/>
            <person name="Zeng C."/>
            <person name="Zhang J."/>
            <person name="Zhang Y."/>
            <person name="Li R."/>
            <person name="Xu Z."/>
            <person name="Li S."/>
            <person name="Li X."/>
            <person name="Zheng H."/>
            <person name="Cong L."/>
            <person name="Lin L."/>
            <person name="Yin J."/>
            <person name="Geng J."/>
            <person name="Li G."/>
            <person name="Shi J."/>
            <person name="Liu J."/>
            <person name="Lv H."/>
            <person name="Li J."/>
            <person name="Wang J."/>
            <person name="Deng Y."/>
            <person name="Ran L."/>
            <person name="Shi X."/>
            <person name="Wang X."/>
            <person name="Wu Q."/>
            <person name="Li C."/>
            <person name="Ren X."/>
            <person name="Wang J."/>
            <person name="Wang X."/>
            <person name="Li D."/>
            <person name="Liu D."/>
            <person name="Zhang X."/>
            <person name="Ji Z."/>
            <person name="Zhao W."/>
            <person name="Sun Y."/>
            <person name="Zhang Z."/>
            <person name="Bao J."/>
            <person name="Han Y."/>
            <person name="Dong L."/>
            <person name="Ji J."/>
            <person name="Chen P."/>
            <person name="Wu S."/>
            <person name="Liu J."/>
            <person name="Xiao Y."/>
            <person name="Bu D."/>
            <person name="Tan J."/>
            <person name="Yang L."/>
            <person name="Ye C."/>
            <person name="Zhang J."/>
            <person name="Xu J."/>
            <person name="Zhou Y."/>
            <person name="Yu Y."/>
            <person name="Zhang B."/>
            <person name="Zhuang S."/>
            <person name="Wei H."/>
            <person name="Liu B."/>
            <person name="Lei M."/>
            <person name="Yu H."/>
            <person name="Li Y."/>
            <person name="Xu H."/>
            <person name="Wei S."/>
            <person name="He X."/>
            <person name="Fang L."/>
            <person name="Zhang Z."/>
            <person name="Zhang Y."/>
            <person name="Huang X."/>
            <person name="Su Z."/>
            <person name="Tong W."/>
            <person name="Li J."/>
            <person name="Tong Z."/>
            <person name="Li S."/>
            <person name="Ye J."/>
            <person name="Wang L."/>
            <person name="Fang L."/>
            <person name="Lei T."/>
            <person name="Chen C."/>
            <person name="Chen H."/>
            <person name="Xu Z."/>
            <person name="Li H."/>
            <person name="Huang H."/>
            <person name="Zhang F."/>
            <person name="Xu H."/>
            <person name="Li N."/>
            <person name="Zhao C."/>
            <person name="Li S."/>
            <person name="Dong L."/>
            <person name="Huang Y."/>
            <person name="Li L."/>
            <person name="Xi Y."/>
            <person name="Qi Q."/>
            <person name="Li W."/>
            <person name="Zhang B."/>
            <person name="Hu W."/>
            <person name="Zhang Y."/>
            <person name="Tian X."/>
            <person name="Jiao Y."/>
            <person name="Liang X."/>
            <person name="Jin J."/>
            <person name="Gao L."/>
            <person name="Zheng W."/>
            <person name="Hao B."/>
            <person name="Liu S."/>
            <person name="Wang W."/>
            <person name="Yuan L."/>
            <person name="Cao M."/>
            <person name="McDermott J."/>
            <person name="Samudrala R."/>
            <person name="Wang J."/>
            <person name="Wong G.K."/>
            <person name="Yang H."/>
        </authorList>
    </citation>
    <scope>NUCLEOTIDE SEQUENCE [LARGE SCALE GENOMIC DNA]</scope>
</reference>
<name>B9FE05_ORYSJ</name>
<organism evidence="6">
    <name type="scientific">Oryza sativa subsp. japonica</name>
    <name type="common">Rice</name>
    <dbReference type="NCBI Taxonomy" id="39947"/>
    <lineage>
        <taxon>Eukaryota</taxon>
        <taxon>Viridiplantae</taxon>
        <taxon>Streptophyta</taxon>
        <taxon>Embryophyta</taxon>
        <taxon>Tracheophyta</taxon>
        <taxon>Spermatophyta</taxon>
        <taxon>Magnoliopsida</taxon>
        <taxon>Liliopsida</taxon>
        <taxon>Poales</taxon>
        <taxon>Poaceae</taxon>
        <taxon>BOP clade</taxon>
        <taxon>Oryzoideae</taxon>
        <taxon>Oryzeae</taxon>
        <taxon>Oryzinae</taxon>
        <taxon>Oryza</taxon>
        <taxon>Oryza sativa</taxon>
    </lineage>
</organism>
<keyword evidence="1" id="KW-0479">Metal-binding</keyword>
<dbReference type="PANTHER" id="PTHR47718:SF2">
    <property type="entry name" value="PROTEIN FAR1-RELATED SEQUENCE 5-LIKE"/>
    <property type="match status" value="1"/>
</dbReference>
<sequence>MAYGQAGSMLMYFQDKIAENPSFQYALQMDSEEQIANIFWADAKMISDYVHFGDVVSFDTTFGTNNESRPFGVFVGFNHFRETVVFCAALMYDETFDSFKWLFETFLKAHNGKHPKTIYTDQDIAMGKAIEEVFPAAWHGLCTFHISQNAAKHLSQGNNGESSILSDLSACMYEYEDVTKFEYEFNIMREKVSKQTWLDSIYKLKEKWAKSYMRNVFTLGMRSTQLSESFNNDLKIHFKSDFDIIRFFKHFERVVQGKRNTELASEFDSRKKLPRIKMRAPMLLQASKVYTPIIFEAFQGEYERSMAACTKALDGDNEFLVSIRSFEGDLTFEEEYRVVGDPSEQTSICSCGQFNRIGILCGHALKVLDLMNIESLPAQYILKRWTREARSGIVTDSKGINIIENPMMEASLRYKFLSHRFLTLAQQAASYPECTLLVNNTLDILSKQIEEHLSGCASTSDQSATHKEVMPPNNLLSNARLKKKEEQKTRQNALHVGAATQVAEDSFAMDKEEPGEYMHLNSFTQLLTKAMVVLPCLSPPSHACPGLAATVALSPVFVRALAIPSTWVVVKSLGADAAVEAVVVKDGNA</sequence>
<reference evidence="6" key="2">
    <citation type="submission" date="2008-12" db="EMBL/GenBank/DDBJ databases">
        <title>Improved gene annotation of the rice (Oryza sativa) genomes.</title>
        <authorList>
            <person name="Wang J."/>
            <person name="Li R."/>
            <person name="Fan W."/>
            <person name="Huang Q."/>
            <person name="Zhang J."/>
            <person name="Zhou Y."/>
            <person name="Hu Y."/>
            <person name="Zi S."/>
            <person name="Li J."/>
            <person name="Ni P."/>
            <person name="Zheng H."/>
            <person name="Zhang Y."/>
            <person name="Zhao M."/>
            <person name="Hao Q."/>
            <person name="McDermott J."/>
            <person name="Samudrala R."/>
            <person name="Kristiansen K."/>
            <person name="Wong G.K.-S."/>
        </authorList>
    </citation>
    <scope>NUCLEOTIDE SEQUENCE</scope>
</reference>
<dbReference type="PROSITE" id="PS50966">
    <property type="entry name" value="ZF_SWIM"/>
    <property type="match status" value="1"/>
</dbReference>
<dbReference type="Proteomes" id="UP000007752">
    <property type="component" value="Chromosome 4"/>
</dbReference>
<dbReference type="InterPro" id="IPR007527">
    <property type="entry name" value="Znf_SWIM"/>
</dbReference>
<dbReference type="AlphaFoldDB" id="B9FE05"/>
<protein>
    <recommendedName>
        <fullName evidence="5">SWIM-type domain-containing protein</fullName>
    </recommendedName>
</protein>
<evidence type="ECO:0000256" key="4">
    <source>
        <dbReference type="PROSITE-ProRule" id="PRU00325"/>
    </source>
</evidence>
<keyword evidence="3" id="KW-0862">Zinc</keyword>
<evidence type="ECO:0000256" key="3">
    <source>
        <dbReference type="ARBA" id="ARBA00022833"/>
    </source>
</evidence>